<accession>A0ABV7KUI3</accession>
<keyword evidence="1" id="KW-0812">Transmembrane</keyword>
<protein>
    <submittedName>
        <fullName evidence="3">YdcF family protein</fullName>
    </submittedName>
</protein>
<reference evidence="4" key="1">
    <citation type="journal article" date="2019" name="Int. J. Syst. Evol. Microbiol.">
        <title>The Global Catalogue of Microorganisms (GCM) 10K type strain sequencing project: providing services to taxonomists for standard genome sequencing and annotation.</title>
        <authorList>
            <consortium name="The Broad Institute Genomics Platform"/>
            <consortium name="The Broad Institute Genome Sequencing Center for Infectious Disease"/>
            <person name="Wu L."/>
            <person name="Ma J."/>
        </authorList>
    </citation>
    <scope>NUCLEOTIDE SEQUENCE [LARGE SCALE GENOMIC DNA]</scope>
    <source>
        <strain evidence="4">KCTC 42964</strain>
    </source>
</reference>
<sequence length="258" mass="27623">MFAVSKIAWAVIMPGNFLALALGLGLLAWLAGWRGLGTGLVLFAGLAFLAIAVLPLGIWLARPLEDRHPRPELEGRRIDGIIVLGGASLPALSADRDAPQINMAAERLIAFGALARAHPEARLVFAGGQGTLAKAPISEADVARRVFTELGLPVERVIFEDGSRNTHENAAMARPLADPQPGETWLLVTSALHMPRAVQVFAAQDWPVLPYPVDYLTLSRDTGVLPGIGFDLAGHLVLLNAAMREWIGLAAYRLLGRT</sequence>
<name>A0ABV7KUI3_9PROT</name>
<dbReference type="PANTHER" id="PTHR30336">
    <property type="entry name" value="INNER MEMBRANE PROTEIN, PROBABLE PERMEASE"/>
    <property type="match status" value="1"/>
</dbReference>
<dbReference type="Proteomes" id="UP001595528">
    <property type="component" value="Unassembled WGS sequence"/>
</dbReference>
<evidence type="ECO:0000313" key="3">
    <source>
        <dbReference type="EMBL" id="MFC3225957.1"/>
    </source>
</evidence>
<evidence type="ECO:0000256" key="1">
    <source>
        <dbReference type="SAM" id="Phobius"/>
    </source>
</evidence>
<keyword evidence="1" id="KW-1133">Transmembrane helix</keyword>
<dbReference type="RefSeq" id="WP_379897700.1">
    <property type="nucleotide sequence ID" value="NZ_JBHRTR010000005.1"/>
</dbReference>
<dbReference type="InterPro" id="IPR003848">
    <property type="entry name" value="DUF218"/>
</dbReference>
<feature type="domain" description="DUF218" evidence="2">
    <location>
        <begin position="79"/>
        <end position="248"/>
    </location>
</feature>
<dbReference type="InterPro" id="IPR014729">
    <property type="entry name" value="Rossmann-like_a/b/a_fold"/>
</dbReference>
<keyword evidence="1" id="KW-0472">Membrane</keyword>
<dbReference type="EMBL" id="JBHRTR010000005">
    <property type="protein sequence ID" value="MFC3225957.1"/>
    <property type="molecule type" value="Genomic_DNA"/>
</dbReference>
<dbReference type="Gene3D" id="3.40.50.620">
    <property type="entry name" value="HUPs"/>
    <property type="match status" value="1"/>
</dbReference>
<gene>
    <name evidence="3" type="ORF">ACFOGJ_01855</name>
</gene>
<comment type="caution">
    <text evidence="3">The sequence shown here is derived from an EMBL/GenBank/DDBJ whole genome shotgun (WGS) entry which is preliminary data.</text>
</comment>
<dbReference type="CDD" id="cd06259">
    <property type="entry name" value="YdcF-like"/>
    <property type="match status" value="1"/>
</dbReference>
<proteinExistence type="predicted"/>
<dbReference type="Pfam" id="PF02698">
    <property type="entry name" value="DUF218"/>
    <property type="match status" value="1"/>
</dbReference>
<evidence type="ECO:0000259" key="2">
    <source>
        <dbReference type="Pfam" id="PF02698"/>
    </source>
</evidence>
<evidence type="ECO:0000313" key="4">
    <source>
        <dbReference type="Proteomes" id="UP001595528"/>
    </source>
</evidence>
<organism evidence="3 4">
    <name type="scientific">Marinibaculum pumilum</name>
    <dbReference type="NCBI Taxonomy" id="1766165"/>
    <lineage>
        <taxon>Bacteria</taxon>
        <taxon>Pseudomonadati</taxon>
        <taxon>Pseudomonadota</taxon>
        <taxon>Alphaproteobacteria</taxon>
        <taxon>Rhodospirillales</taxon>
        <taxon>Rhodospirillaceae</taxon>
        <taxon>Marinibaculum</taxon>
    </lineage>
</organism>
<dbReference type="InterPro" id="IPR051599">
    <property type="entry name" value="Cell_Envelope_Assoc"/>
</dbReference>
<keyword evidence="4" id="KW-1185">Reference proteome</keyword>
<feature type="transmembrane region" description="Helical" evidence="1">
    <location>
        <begin position="7"/>
        <end position="30"/>
    </location>
</feature>
<dbReference type="PANTHER" id="PTHR30336:SF4">
    <property type="entry name" value="ENVELOPE BIOGENESIS FACTOR ELYC"/>
    <property type="match status" value="1"/>
</dbReference>
<feature type="transmembrane region" description="Helical" evidence="1">
    <location>
        <begin position="36"/>
        <end position="61"/>
    </location>
</feature>